<sequence>MPSHPEKPTPHLPKRLGFFLTLVVVGLLLAVPRPARAYPLLLWPSSLTSPGTGLVVPFVFVSGDVKTLNPYLYGAVGLSERFDIIAGASGVFGLSPASASFGLVDVSARYLATPELALTPRILYTPGQSLVVSPELHATRSFGNLMLTLNAGVRPMLDLNGGGLTSATGFAYLSGSYFLSKQLWLVLEADPSVTFARGTDTAGSSWSASVLLAPGVGFALNPEQTHIFELAALVSLPTSAPFQYATSVTYALWYATSFTLWEK</sequence>
<protein>
    <submittedName>
        <fullName evidence="1">Uncharacterized protein</fullName>
    </submittedName>
</protein>
<dbReference type="EMBL" id="JAPNKA010000001">
    <property type="protein sequence ID" value="MCY1080824.1"/>
    <property type="molecule type" value="Genomic_DNA"/>
</dbReference>
<accession>A0ABT4AHZ8</accession>
<name>A0ABT4AHZ8_9BACT</name>
<proteinExistence type="predicted"/>
<evidence type="ECO:0000313" key="1">
    <source>
        <dbReference type="EMBL" id="MCY1080824.1"/>
    </source>
</evidence>
<dbReference type="RefSeq" id="WP_267539453.1">
    <property type="nucleotide sequence ID" value="NZ_JAPNKA010000001.1"/>
</dbReference>
<reference evidence="1 2" key="1">
    <citation type="submission" date="2022-11" db="EMBL/GenBank/DDBJ databases">
        <title>Minimal conservation of predation-associated metabolite biosynthetic gene clusters underscores biosynthetic potential of Myxococcota including descriptions for ten novel species: Archangium lansinium sp. nov., Myxococcus landrumus sp. nov., Nannocystis bai.</title>
        <authorList>
            <person name="Ahearne A."/>
            <person name="Stevens C."/>
            <person name="Phillips K."/>
        </authorList>
    </citation>
    <scope>NUCLEOTIDE SEQUENCE [LARGE SCALE GENOMIC DNA]</scope>
    <source>
        <strain evidence="1 2">MIWBW</strain>
    </source>
</reference>
<evidence type="ECO:0000313" key="2">
    <source>
        <dbReference type="Proteomes" id="UP001207654"/>
    </source>
</evidence>
<keyword evidence="2" id="KW-1185">Reference proteome</keyword>
<organism evidence="1 2">
    <name type="scientific">Archangium lansingense</name>
    <dbReference type="NCBI Taxonomy" id="2995310"/>
    <lineage>
        <taxon>Bacteria</taxon>
        <taxon>Pseudomonadati</taxon>
        <taxon>Myxococcota</taxon>
        <taxon>Myxococcia</taxon>
        <taxon>Myxococcales</taxon>
        <taxon>Cystobacterineae</taxon>
        <taxon>Archangiaceae</taxon>
        <taxon>Archangium</taxon>
    </lineage>
</organism>
<gene>
    <name evidence="1" type="ORF">OV287_40905</name>
</gene>
<comment type="caution">
    <text evidence="1">The sequence shown here is derived from an EMBL/GenBank/DDBJ whole genome shotgun (WGS) entry which is preliminary data.</text>
</comment>
<dbReference type="Proteomes" id="UP001207654">
    <property type="component" value="Unassembled WGS sequence"/>
</dbReference>